<evidence type="ECO:0000313" key="7">
    <source>
        <dbReference type="EMBL" id="MEE1675750.1"/>
    </source>
</evidence>
<keyword evidence="8" id="KW-1185">Reference proteome</keyword>
<evidence type="ECO:0000256" key="6">
    <source>
        <dbReference type="ARBA" id="ARBA00023136"/>
    </source>
</evidence>
<dbReference type="PANTHER" id="PTHR34584">
    <property type="entry name" value="NA(+)/H(+) ANTIPORTER SUBUNIT E1"/>
    <property type="match status" value="1"/>
</dbReference>
<evidence type="ECO:0000256" key="2">
    <source>
        <dbReference type="ARBA" id="ARBA00006228"/>
    </source>
</evidence>
<dbReference type="Pfam" id="PF01899">
    <property type="entry name" value="MNHE"/>
    <property type="match status" value="1"/>
</dbReference>
<protein>
    <submittedName>
        <fullName evidence="7">Na+/H+ antiporter subunit E</fullName>
    </submittedName>
</protein>
<name>A0ABU7G918_9ALTE</name>
<dbReference type="Proteomes" id="UP001310248">
    <property type="component" value="Unassembled WGS sequence"/>
</dbReference>
<evidence type="ECO:0000256" key="3">
    <source>
        <dbReference type="ARBA" id="ARBA00022475"/>
    </source>
</evidence>
<comment type="caution">
    <text evidence="7">The sequence shown here is derived from an EMBL/GenBank/DDBJ whole genome shotgun (WGS) entry which is preliminary data.</text>
</comment>
<evidence type="ECO:0000256" key="5">
    <source>
        <dbReference type="ARBA" id="ARBA00022989"/>
    </source>
</evidence>
<accession>A0ABU7G918</accession>
<evidence type="ECO:0000256" key="1">
    <source>
        <dbReference type="ARBA" id="ARBA00004651"/>
    </source>
</evidence>
<dbReference type="PANTHER" id="PTHR34584:SF1">
    <property type="entry name" value="NA(+)_H(+) ANTIPORTER SUBUNIT E1"/>
    <property type="match status" value="1"/>
</dbReference>
<dbReference type="RefSeq" id="WP_329776538.1">
    <property type="nucleotide sequence ID" value="NZ_JAYDYW010000016.1"/>
</dbReference>
<comment type="subcellular location">
    <subcellularLocation>
        <location evidence="1">Cell membrane</location>
        <topology evidence="1">Multi-pass membrane protein</topology>
    </subcellularLocation>
</comment>
<evidence type="ECO:0000256" key="4">
    <source>
        <dbReference type="ARBA" id="ARBA00022692"/>
    </source>
</evidence>
<proteinExistence type="inferred from homology"/>
<dbReference type="InterPro" id="IPR002758">
    <property type="entry name" value="Cation_antiport_E"/>
</dbReference>
<comment type="similarity">
    <text evidence="2">Belongs to the CPA3 antiporters (TC 2.A.63) subunit E family.</text>
</comment>
<organism evidence="7 8">
    <name type="scientific">Agarivorans aestuarii</name>
    <dbReference type="NCBI Taxonomy" id="1563703"/>
    <lineage>
        <taxon>Bacteria</taxon>
        <taxon>Pseudomonadati</taxon>
        <taxon>Pseudomonadota</taxon>
        <taxon>Gammaproteobacteria</taxon>
        <taxon>Alteromonadales</taxon>
        <taxon>Alteromonadaceae</taxon>
        <taxon>Agarivorans</taxon>
    </lineage>
</organism>
<dbReference type="NCBIfam" id="NF006518">
    <property type="entry name" value="PRK08965.1-2"/>
    <property type="match status" value="1"/>
</dbReference>
<keyword evidence="5" id="KW-1133">Transmembrane helix</keyword>
<keyword evidence="3" id="KW-1003">Cell membrane</keyword>
<gene>
    <name evidence="7" type="ORF">SNR37_001077</name>
</gene>
<keyword evidence="4" id="KW-0812">Transmembrane</keyword>
<dbReference type="PIRSF" id="PIRSF019239">
    <property type="entry name" value="MrpE"/>
    <property type="match status" value="1"/>
</dbReference>
<reference evidence="8" key="1">
    <citation type="submission" date="2023-07" db="EMBL/GenBank/DDBJ databases">
        <title>Draft genome sequence of Agarivorans aestuarii strain ZMCS4, a CAZymes producing bacteria isolated from the marine brown algae Clodostephus spongiosus.</title>
        <authorList>
            <person name="Lorente B."/>
            <person name="Cabral C."/>
            <person name="Frias J."/>
            <person name="Faria J."/>
            <person name="Toubarro D."/>
        </authorList>
    </citation>
    <scope>NUCLEOTIDE SEQUENCE [LARGE SCALE GENOMIC DNA]</scope>
    <source>
        <strain evidence="8">ZMCS4</strain>
    </source>
</reference>
<evidence type="ECO:0000313" key="8">
    <source>
        <dbReference type="Proteomes" id="UP001310248"/>
    </source>
</evidence>
<dbReference type="EMBL" id="JAYDYW010000016">
    <property type="protein sequence ID" value="MEE1675750.1"/>
    <property type="molecule type" value="Genomic_DNA"/>
</dbReference>
<keyword evidence="6" id="KW-0472">Membrane</keyword>
<sequence length="167" mass="19173">MIKTQKKFVWFPTPYHSLLLWLVWQILHEFSRGHMVLGAVFAIVIPWIVAPLSEEEPVAKNPLKVVMYTLRLLVDIVVSNFDVAKRVLQSNKKLNPAFVAVPIAISEPLPLTIFTSSVSLTPGTCSVELSDDRKWLYVHVLHLDDEHELITQIKQRYEAPLKEIFKC</sequence>